<dbReference type="Proteomes" id="UP000095759">
    <property type="component" value="Unassembled WGS sequence"/>
</dbReference>
<dbReference type="Pfam" id="PF14258">
    <property type="entry name" value="DUF4350"/>
    <property type="match status" value="1"/>
</dbReference>
<proteinExistence type="predicted"/>
<evidence type="ECO:0000313" key="4">
    <source>
        <dbReference type="EMBL" id="OEJ26616.1"/>
    </source>
</evidence>
<organism evidence="4 5">
    <name type="scientific">Streptomyces agglomeratus</name>
    <dbReference type="NCBI Taxonomy" id="285458"/>
    <lineage>
        <taxon>Bacteria</taxon>
        <taxon>Bacillati</taxon>
        <taxon>Actinomycetota</taxon>
        <taxon>Actinomycetes</taxon>
        <taxon>Kitasatosporales</taxon>
        <taxon>Streptomycetaceae</taxon>
        <taxon>Streptomyces</taxon>
    </lineage>
</organism>
<feature type="domain" description="DUF4350" evidence="3">
    <location>
        <begin position="53"/>
        <end position="228"/>
    </location>
</feature>
<evidence type="ECO:0000256" key="1">
    <source>
        <dbReference type="SAM" id="MobiDB-lite"/>
    </source>
</evidence>
<dbReference type="AlphaFoldDB" id="A0A1E5PAN7"/>
<dbReference type="STRING" id="285458.BGM19_15855"/>
<evidence type="ECO:0000259" key="3">
    <source>
        <dbReference type="Pfam" id="PF14258"/>
    </source>
</evidence>
<evidence type="ECO:0000313" key="5">
    <source>
        <dbReference type="Proteomes" id="UP000095759"/>
    </source>
</evidence>
<feature type="transmembrane region" description="Helical" evidence="2">
    <location>
        <begin position="24"/>
        <end position="42"/>
    </location>
</feature>
<dbReference type="EMBL" id="MEHJ01000001">
    <property type="protein sequence ID" value="OEJ26616.1"/>
    <property type="molecule type" value="Genomic_DNA"/>
</dbReference>
<keyword evidence="2" id="KW-1133">Transmembrane helix</keyword>
<feature type="region of interest" description="Disordered" evidence="1">
    <location>
        <begin position="133"/>
        <end position="154"/>
    </location>
</feature>
<dbReference type="InterPro" id="IPR025646">
    <property type="entry name" value="DUF4350"/>
</dbReference>
<keyword evidence="2" id="KW-0472">Membrane</keyword>
<sequence>MTATPAPATSSSVTARQLWTRSRGVLLGLAVILVAGIAIAAVRSGDHHGRLDPRSADPLGSRAVTELLKARGVSTRVVTTLDEATAAATGGTTLLVTAPDLLTHSQQTQLRTTIEDSASRTVLLAPGTSSVPTLAPGVRAEKRTGVSPRSPQCSLPAALRAGDAETGGVRYTTEATAADACYLSDGLATLLRVPHSAGNDTVLLGAPDILYNERLGKQGNASLALQLLGSRPHLVWYLPSLGDASATDGGENSFYDLVPPGWVWATLQLALAAALTAIWRARRLGPLVTEQLPVAVRASETTEGRARLYRRAEARDRAASALRSATRTRLPPLLGVPASRAHASDALLPAVSSHLPTTGRDLSSLLFGTAPADDAGLIRLADELDALEREVRAS</sequence>
<accession>A0A1E5PAN7</accession>
<gene>
    <name evidence="4" type="ORF">AS594_21105</name>
</gene>
<dbReference type="RefSeq" id="WP_069935220.1">
    <property type="nucleotide sequence ID" value="NZ_MEHJ01000001.1"/>
</dbReference>
<evidence type="ECO:0000256" key="2">
    <source>
        <dbReference type="SAM" id="Phobius"/>
    </source>
</evidence>
<keyword evidence="5" id="KW-1185">Reference proteome</keyword>
<comment type="caution">
    <text evidence="4">The sequence shown here is derived from an EMBL/GenBank/DDBJ whole genome shotgun (WGS) entry which is preliminary data.</text>
</comment>
<keyword evidence="2" id="KW-0812">Transmembrane</keyword>
<protein>
    <recommendedName>
        <fullName evidence="3">DUF4350 domain-containing protein</fullName>
    </recommendedName>
</protein>
<name>A0A1E5PAN7_9ACTN</name>
<dbReference type="OrthoDB" id="5241668at2"/>
<reference evidence="4 5" key="1">
    <citation type="submission" date="2016-08" db="EMBL/GenBank/DDBJ databases">
        <title>Complete genome sequence of Streptomyces agglomeratus strain 6-3-2, a novel anti-MRSA actinomycete isolated from Wuli of Tebit, China.</title>
        <authorList>
            <person name="Chen X."/>
        </authorList>
    </citation>
    <scope>NUCLEOTIDE SEQUENCE [LARGE SCALE GENOMIC DNA]</scope>
    <source>
        <strain evidence="4 5">6-3-2</strain>
    </source>
</reference>